<accession>A0A3B5K2E7</accession>
<evidence type="ECO:0000313" key="4">
    <source>
        <dbReference type="Proteomes" id="UP000005226"/>
    </source>
</evidence>
<dbReference type="AlphaFoldDB" id="A0A3B5K2E7"/>
<organism evidence="3 4">
    <name type="scientific">Takifugu rubripes</name>
    <name type="common">Japanese pufferfish</name>
    <name type="synonym">Fugu rubripes</name>
    <dbReference type="NCBI Taxonomy" id="31033"/>
    <lineage>
        <taxon>Eukaryota</taxon>
        <taxon>Metazoa</taxon>
        <taxon>Chordata</taxon>
        <taxon>Craniata</taxon>
        <taxon>Vertebrata</taxon>
        <taxon>Euteleostomi</taxon>
        <taxon>Actinopterygii</taxon>
        <taxon>Neopterygii</taxon>
        <taxon>Teleostei</taxon>
        <taxon>Neoteleostei</taxon>
        <taxon>Acanthomorphata</taxon>
        <taxon>Eupercaria</taxon>
        <taxon>Tetraodontiformes</taxon>
        <taxon>Tetradontoidea</taxon>
        <taxon>Tetraodontidae</taxon>
        <taxon>Takifugu</taxon>
    </lineage>
</organism>
<evidence type="ECO:0000256" key="1">
    <source>
        <dbReference type="SAM" id="MobiDB-lite"/>
    </source>
</evidence>
<dbReference type="OMA" id="FKYDEMR"/>
<dbReference type="InParanoid" id="A0A3B5K2E7"/>
<feature type="domain" description="Bulb-type lectin" evidence="2">
    <location>
        <begin position="1"/>
        <end position="103"/>
    </location>
</feature>
<sequence length="106" mass="12229">MSRKIISKGEELLKGDCLVSKNGNWKVIFQVSPTWASNTWKSDATRLCMQEDCNLVMYNDDNKPRWHTNTHSPSSSTCSLTLTNEGRLEGRFGRNKMQNRNQSDRF</sequence>
<dbReference type="InterPro" id="IPR036426">
    <property type="entry name" value="Bulb-type_lectin_dom_sf"/>
</dbReference>
<reference evidence="3 4" key="1">
    <citation type="journal article" date="2011" name="Genome Biol. Evol.">
        <title>Integration of the genetic map and genome assembly of fugu facilitates insights into distinct features of genome evolution in teleosts and mammals.</title>
        <authorList>
            <person name="Kai W."/>
            <person name="Kikuchi K."/>
            <person name="Tohari S."/>
            <person name="Chew A.K."/>
            <person name="Tay A."/>
            <person name="Fujiwara A."/>
            <person name="Hosoya S."/>
            <person name="Suetake H."/>
            <person name="Naruse K."/>
            <person name="Brenner S."/>
            <person name="Suzuki Y."/>
            <person name="Venkatesh B."/>
        </authorList>
    </citation>
    <scope>NUCLEOTIDE SEQUENCE [LARGE SCALE GENOMIC DNA]</scope>
</reference>
<feature type="region of interest" description="Disordered" evidence="1">
    <location>
        <begin position="86"/>
        <end position="106"/>
    </location>
</feature>
<protein>
    <recommendedName>
        <fullName evidence="2">Bulb-type lectin domain-containing protein</fullName>
    </recommendedName>
</protein>
<keyword evidence="4" id="KW-1185">Reference proteome</keyword>
<dbReference type="Proteomes" id="UP000005226">
    <property type="component" value="Chromosome 10"/>
</dbReference>
<dbReference type="Gene3D" id="2.90.10.10">
    <property type="entry name" value="Bulb-type lectin domain"/>
    <property type="match status" value="1"/>
</dbReference>
<dbReference type="GeneTree" id="ENSGT00390000004989"/>
<dbReference type="InterPro" id="IPR001480">
    <property type="entry name" value="Bulb-type_lectin_dom"/>
</dbReference>
<feature type="compositionally biased region" description="Polar residues" evidence="1">
    <location>
        <begin position="96"/>
        <end position="106"/>
    </location>
</feature>
<reference evidence="3" key="2">
    <citation type="submission" date="2025-08" db="UniProtKB">
        <authorList>
            <consortium name="Ensembl"/>
        </authorList>
    </citation>
    <scope>IDENTIFICATION</scope>
</reference>
<dbReference type="PROSITE" id="PS50927">
    <property type="entry name" value="BULB_LECTIN"/>
    <property type="match status" value="1"/>
</dbReference>
<evidence type="ECO:0000259" key="2">
    <source>
        <dbReference type="PROSITE" id="PS50927"/>
    </source>
</evidence>
<evidence type="ECO:0000313" key="3">
    <source>
        <dbReference type="Ensembl" id="ENSTRUP00000050128.2"/>
    </source>
</evidence>
<reference evidence="3" key="3">
    <citation type="submission" date="2025-09" db="UniProtKB">
        <authorList>
            <consortium name="Ensembl"/>
        </authorList>
    </citation>
    <scope>IDENTIFICATION</scope>
</reference>
<dbReference type="Ensembl" id="ENSTRUT00000057275.2">
    <property type="protein sequence ID" value="ENSTRUP00000050128.2"/>
    <property type="gene ID" value="ENSTRUG00000021475.2"/>
</dbReference>
<proteinExistence type="predicted"/>
<dbReference type="SUPFAM" id="SSF51110">
    <property type="entry name" value="alpha-D-mannose-specific plant lectins"/>
    <property type="match status" value="1"/>
</dbReference>
<name>A0A3B5K2E7_TAKRU</name>